<dbReference type="EMBL" id="NJAJ01000018">
    <property type="protein sequence ID" value="PHM65227.1"/>
    <property type="molecule type" value="Genomic_DNA"/>
</dbReference>
<evidence type="ECO:0000256" key="1">
    <source>
        <dbReference type="SAM" id="Phobius"/>
    </source>
</evidence>
<feature type="transmembrane region" description="Helical" evidence="1">
    <location>
        <begin position="12"/>
        <end position="31"/>
    </location>
</feature>
<evidence type="ECO:0000313" key="2">
    <source>
        <dbReference type="EMBL" id="PHM65227.1"/>
    </source>
</evidence>
<reference evidence="2 3" key="1">
    <citation type="journal article" date="2017" name="Nat. Microbiol.">
        <title>Natural product diversity associated with the nematode symbionts Photorhabdus and Xenorhabdus.</title>
        <authorList>
            <person name="Tobias N.J."/>
            <person name="Wolff H."/>
            <person name="Djahanschiri B."/>
            <person name="Grundmann F."/>
            <person name="Kronenwerth M."/>
            <person name="Shi Y.M."/>
            <person name="Simonyi S."/>
            <person name="Grun P."/>
            <person name="Shapiro-Ilan D."/>
            <person name="Pidot S.J."/>
            <person name="Stinear T.P."/>
            <person name="Ebersberger I."/>
            <person name="Bode H.B."/>
        </authorList>
    </citation>
    <scope>NUCLEOTIDE SEQUENCE [LARGE SCALE GENOMIC DNA]</scope>
    <source>
        <strain evidence="2 3">DSM 17904</strain>
    </source>
</reference>
<sequence>MESFKTDIDIKKLVIAIVVMAVVFIAGYGFIEDKSKKDDIPTKEKILETYPIFEAINKLAPEKFEEFYEMISSASNDPGKITKKEIELKAFSLTRAWFDNNIGRLLKISSDEAANEFGKHTVNFISTTINSDPTGLYCFNMLYPGVIGTPDISRFNRDFKDFPFKRNYLNSIADSIEKNIEIDRLPVEQVLEAISKINDKLVEKYGENYYVEDPRESAKKPSLECNTRLDTYKYILELEPHLSAEVIRYINSPE</sequence>
<gene>
    <name evidence="2" type="ORF">Xsto_02209</name>
</gene>
<evidence type="ECO:0000313" key="3">
    <source>
        <dbReference type="Proteomes" id="UP000222366"/>
    </source>
</evidence>
<dbReference type="RefSeq" id="WP_099125069.1">
    <property type="nucleotide sequence ID" value="NZ_CAWNRH010000090.1"/>
</dbReference>
<keyword evidence="1" id="KW-0812">Transmembrane</keyword>
<accession>A0A2D0KPS1</accession>
<proteinExistence type="predicted"/>
<keyword evidence="1" id="KW-1133">Transmembrane helix</keyword>
<comment type="caution">
    <text evidence="2">The sequence shown here is derived from an EMBL/GenBank/DDBJ whole genome shotgun (WGS) entry which is preliminary data.</text>
</comment>
<protein>
    <submittedName>
        <fullName evidence="2">Uncharacterized protein</fullName>
    </submittedName>
</protein>
<dbReference type="AlphaFoldDB" id="A0A2D0KPS1"/>
<name>A0A2D0KPS1_9GAMM</name>
<dbReference type="Proteomes" id="UP000222366">
    <property type="component" value="Unassembled WGS sequence"/>
</dbReference>
<keyword evidence="1" id="KW-0472">Membrane</keyword>
<keyword evidence="3" id="KW-1185">Reference proteome</keyword>
<organism evidence="2 3">
    <name type="scientific">Xenorhabdus stockiae</name>
    <dbReference type="NCBI Taxonomy" id="351614"/>
    <lineage>
        <taxon>Bacteria</taxon>
        <taxon>Pseudomonadati</taxon>
        <taxon>Pseudomonadota</taxon>
        <taxon>Gammaproteobacteria</taxon>
        <taxon>Enterobacterales</taxon>
        <taxon>Morganellaceae</taxon>
        <taxon>Xenorhabdus</taxon>
    </lineage>
</organism>